<comment type="caution">
    <text evidence="5">The sequence shown here is derived from an EMBL/GenBank/DDBJ whole genome shotgun (WGS) entry which is preliminary data.</text>
</comment>
<evidence type="ECO:0000313" key="5">
    <source>
        <dbReference type="EMBL" id="GLB86353.1"/>
    </source>
</evidence>
<dbReference type="GeneID" id="83632369"/>
<dbReference type="EMBL" id="BRXE01000134">
    <property type="protein sequence ID" value="GLB86353.1"/>
    <property type="molecule type" value="Genomic_DNA"/>
</dbReference>
<gene>
    <name evidence="5" type="ORF">SRL2020028_56090</name>
</gene>
<evidence type="ECO:0000313" key="6">
    <source>
        <dbReference type="Proteomes" id="UP001165663"/>
    </source>
</evidence>
<comment type="subcellular location">
    <subcellularLocation>
        <location evidence="1">Cytoplasm</location>
    </subcellularLocation>
</comment>
<keyword evidence="4" id="KW-0143">Chaperone</keyword>
<organism evidence="5 6">
    <name type="scientific">Mycobacterium kiyosense</name>
    <dbReference type="NCBI Taxonomy" id="2871094"/>
    <lineage>
        <taxon>Bacteria</taxon>
        <taxon>Bacillati</taxon>
        <taxon>Actinomycetota</taxon>
        <taxon>Actinomycetes</taxon>
        <taxon>Mycobacteriales</taxon>
        <taxon>Mycobacteriaceae</taxon>
        <taxon>Mycobacterium</taxon>
    </lineage>
</organism>
<dbReference type="Proteomes" id="UP001165663">
    <property type="component" value="Unassembled WGS sequence"/>
</dbReference>
<reference evidence="5" key="1">
    <citation type="submission" date="2022-07" db="EMBL/GenBank/DDBJ databases">
        <title>Mycobacterium kiyosense sp. nov., scotochromogenic slow-glowing species isolated from respiratory specimens.</title>
        <authorList>
            <person name="Fukano H."/>
            <person name="Kazumi Y."/>
            <person name="Sakagami N."/>
            <person name="Ato M."/>
            <person name="Mitarai S."/>
            <person name="Hoshino Y."/>
        </authorList>
    </citation>
    <scope>NUCLEOTIDE SEQUENCE</scope>
    <source>
        <strain evidence="5">SRL2020-028</strain>
    </source>
</reference>
<dbReference type="InterPro" id="IPR025734">
    <property type="entry name" value="EspG"/>
</dbReference>
<comment type="similarity">
    <text evidence="2">Belongs to the EspG family.</text>
</comment>
<accession>A0AA37Q145</accession>
<evidence type="ECO:0000256" key="4">
    <source>
        <dbReference type="ARBA" id="ARBA00023186"/>
    </source>
</evidence>
<dbReference type="GO" id="GO:0005737">
    <property type="term" value="C:cytoplasm"/>
    <property type="evidence" value="ECO:0007669"/>
    <property type="project" value="UniProtKB-SubCell"/>
</dbReference>
<name>A0AA37Q145_9MYCO</name>
<evidence type="ECO:0000256" key="2">
    <source>
        <dbReference type="ARBA" id="ARBA00006411"/>
    </source>
</evidence>
<evidence type="ECO:0000256" key="3">
    <source>
        <dbReference type="ARBA" id="ARBA00022490"/>
    </source>
</evidence>
<sequence length="300" mass="31559">MNATAGDITVNLDGLWLLQALLGVGRLAPELRGRPYGQPRSMEWVMQHPGLGVLVDEGICDEGAVVRPDIAARMRVLGTPDVEVVVLVAQGPMSWSAPVALDDPASWRSIPEGQLRIVLARRDGRWASAVRAGSHVTIDDCAVVDPDWLSRLVCEALDSVHRAEPAAISAVNVPLDGICGAAAELAGASTAASRQAALRSVGLAGPALAQMAQALEEPVAEAVLYGRAYIDATTAPGESVLDLRDTNAGRVALYRVNPPRGSQQQWMAAGPANAAQVRHGVVSALDSVPVKSWDTHERMG</sequence>
<dbReference type="Pfam" id="PF14011">
    <property type="entry name" value="ESX-1_EspG"/>
    <property type="match status" value="1"/>
</dbReference>
<dbReference type="AlphaFoldDB" id="A0AA37Q145"/>
<dbReference type="RefSeq" id="WP_238306076.1">
    <property type="nucleotide sequence ID" value="NZ_BRXE01000134.1"/>
</dbReference>
<keyword evidence="3" id="KW-0963">Cytoplasm</keyword>
<evidence type="ECO:0000256" key="1">
    <source>
        <dbReference type="ARBA" id="ARBA00004496"/>
    </source>
</evidence>
<proteinExistence type="inferred from homology"/>
<protein>
    <submittedName>
        <fullName evidence="5">ESX secretion-associated protein EspG</fullName>
    </submittedName>
</protein>